<proteinExistence type="predicted"/>
<evidence type="ECO:0000313" key="2">
    <source>
        <dbReference type="Proteomes" id="UP000182569"/>
    </source>
</evidence>
<dbReference type="STRING" id="1552.A7L45_13705"/>
<dbReference type="OrthoDB" id="1926775at2"/>
<protein>
    <submittedName>
        <fullName evidence="1">Uncharacterized protein</fullName>
    </submittedName>
</protein>
<reference evidence="2" key="1">
    <citation type="journal article" date="2016" name="Front. Microbiol.">
        <title>Complete Genome Sequence of Clostridium estertheticum DSM 8809, a Microbe Identified in Spoiled Vacuum Packed Beef.</title>
        <authorList>
            <person name="Yu Z."/>
            <person name="Gunn L."/>
            <person name="Brennan E."/>
            <person name="Reid R."/>
            <person name="Wall P.G."/>
            <person name="Gaora O.P."/>
            <person name="Hurley D."/>
            <person name="Bolton D."/>
            <person name="Fanning S."/>
        </authorList>
    </citation>
    <scope>NUCLEOTIDE SEQUENCE [LARGE SCALE GENOMIC DNA]</scope>
    <source>
        <strain evidence="2">DSM 8809</strain>
    </source>
</reference>
<accession>A0A1J0GJG3</accession>
<dbReference type="Proteomes" id="UP000182569">
    <property type="component" value="Chromosome"/>
</dbReference>
<dbReference type="AlphaFoldDB" id="A0A1J0GJG3"/>
<dbReference type="EMBL" id="CP015756">
    <property type="protein sequence ID" value="APC41054.1"/>
    <property type="molecule type" value="Genomic_DNA"/>
</dbReference>
<dbReference type="KEGG" id="ceu:A7L45_13705"/>
<name>A0A1J0GJG3_9CLOT</name>
<dbReference type="RefSeq" id="WP_071613348.1">
    <property type="nucleotide sequence ID" value="NZ_CP015756.1"/>
</dbReference>
<gene>
    <name evidence="1" type="ORF">A7L45_13705</name>
</gene>
<evidence type="ECO:0000313" key="1">
    <source>
        <dbReference type="EMBL" id="APC41054.1"/>
    </source>
</evidence>
<sequence>MVYNEPKMYFSNTDKTKGTEVLGAIANYKPPCPVLNNKGNKVLLGYTHFQEGIKADTQIKFSIVFDINTVEDINNFKEFRSKYNEYFYFKDELNTLYKGKLVGNYEIDSPIEGDIYYIALEMLCGHDVTGCDTNGN</sequence>
<keyword evidence="2" id="KW-1185">Reference proteome</keyword>
<organism evidence="1 2">
    <name type="scientific">Clostridium estertheticum subsp. estertheticum</name>
    <dbReference type="NCBI Taxonomy" id="1552"/>
    <lineage>
        <taxon>Bacteria</taxon>
        <taxon>Bacillati</taxon>
        <taxon>Bacillota</taxon>
        <taxon>Clostridia</taxon>
        <taxon>Eubacteriales</taxon>
        <taxon>Clostridiaceae</taxon>
        <taxon>Clostridium</taxon>
    </lineage>
</organism>